<keyword evidence="7 13" id="KW-0418">Kinase</keyword>
<reference evidence="13 14" key="1">
    <citation type="submission" date="2023-07" db="EMBL/GenBank/DDBJ databases">
        <title>Sorghum-associated microbial communities from plants grown in Nebraska, USA.</title>
        <authorList>
            <person name="Schachtman D."/>
        </authorList>
    </citation>
    <scope>NUCLEOTIDE SEQUENCE [LARGE SCALE GENOMIC DNA]</scope>
    <source>
        <strain evidence="13 14">BE198</strain>
    </source>
</reference>
<evidence type="ECO:0000256" key="10">
    <source>
        <dbReference type="SAM" id="Phobius"/>
    </source>
</evidence>
<dbReference type="CDD" id="cd00075">
    <property type="entry name" value="HATPase"/>
    <property type="match status" value="1"/>
</dbReference>
<dbReference type="InterPro" id="IPR003594">
    <property type="entry name" value="HATPase_dom"/>
</dbReference>
<evidence type="ECO:0000313" key="13">
    <source>
        <dbReference type="EMBL" id="MDR7133399.1"/>
    </source>
</evidence>
<dbReference type="SMART" id="SM00387">
    <property type="entry name" value="HATPase_c"/>
    <property type="match status" value="1"/>
</dbReference>
<dbReference type="SUPFAM" id="SSF47384">
    <property type="entry name" value="Homodimeric domain of signal transducing histidine kinase"/>
    <property type="match status" value="1"/>
</dbReference>
<dbReference type="InterPro" id="IPR036890">
    <property type="entry name" value="HATPase_C_sf"/>
</dbReference>
<dbReference type="InterPro" id="IPR005467">
    <property type="entry name" value="His_kinase_dom"/>
</dbReference>
<evidence type="ECO:0000259" key="12">
    <source>
        <dbReference type="PROSITE" id="PS50885"/>
    </source>
</evidence>
<keyword evidence="5" id="KW-0808">Transferase</keyword>
<evidence type="ECO:0000256" key="5">
    <source>
        <dbReference type="ARBA" id="ARBA00022679"/>
    </source>
</evidence>
<dbReference type="PRINTS" id="PR00344">
    <property type="entry name" value="BCTRLSENSOR"/>
</dbReference>
<dbReference type="InterPro" id="IPR004358">
    <property type="entry name" value="Sig_transdc_His_kin-like_C"/>
</dbReference>
<feature type="transmembrane region" description="Helical" evidence="10">
    <location>
        <begin position="39"/>
        <end position="58"/>
    </location>
</feature>
<name>A0ABU1W753_9GAMM</name>
<feature type="transmembrane region" description="Helical" evidence="10">
    <location>
        <begin position="12"/>
        <end position="33"/>
    </location>
</feature>
<dbReference type="SUPFAM" id="SSF55874">
    <property type="entry name" value="ATPase domain of HSP90 chaperone/DNA topoisomerase II/histidine kinase"/>
    <property type="match status" value="1"/>
</dbReference>
<comment type="caution">
    <text evidence="13">The sequence shown here is derived from an EMBL/GenBank/DDBJ whole genome shotgun (WGS) entry which is preliminary data.</text>
</comment>
<dbReference type="RefSeq" id="WP_310058055.1">
    <property type="nucleotide sequence ID" value="NZ_JAVDVY010000001.1"/>
</dbReference>
<dbReference type="EC" id="2.7.13.3" evidence="3"/>
<sequence length="439" mass="48699">MRPTRHRFSLTGKLALLLFATMLLAVGATVLLARLFDDPLLGACAALVLCAVLAPWAAHRYLAPQLSLFRALSGSVASFRDGDFSFSIAKRSNDELDDLVEAHNELGSVLREERQSLFQRELLLDTVVQNTPTSLLLTEPRGAIVYGNLAARQLFNDGRKVEGLRFAQLMERTPAPLREALGEGRDRLFTFEYAGQEETYHLARREFHLNGRVHTLFLFKRLTAELNRQEVATWKKVIRVISHELNNSLAPITSLSHSGAELLRRAEYDKLGRIFDTIEERSRHLHGFLRGYSSVAKLPVPEPEAVQWSTFLARLQQHYGFRQESELPSAPAHFDPAQIEQALINVLKNAHESGSSPDHVTLAVRQFGRMVRVDVSDRGPGMSDTVLANALVPFYSTKRTGSGLGLALAREIAEAHGGRIALANRDGGGLCVSLVLPVE</sequence>
<keyword evidence="9" id="KW-0902">Two-component regulatory system</keyword>
<comment type="subcellular location">
    <subcellularLocation>
        <location evidence="2">Membrane</location>
    </subcellularLocation>
</comment>
<evidence type="ECO:0000256" key="1">
    <source>
        <dbReference type="ARBA" id="ARBA00000085"/>
    </source>
</evidence>
<evidence type="ECO:0000256" key="4">
    <source>
        <dbReference type="ARBA" id="ARBA00022553"/>
    </source>
</evidence>
<proteinExistence type="predicted"/>
<dbReference type="PROSITE" id="PS50109">
    <property type="entry name" value="HIS_KIN"/>
    <property type="match status" value="1"/>
</dbReference>
<keyword evidence="4" id="KW-0597">Phosphoprotein</keyword>
<dbReference type="PANTHER" id="PTHR42878:SF7">
    <property type="entry name" value="SENSOR HISTIDINE KINASE GLRK"/>
    <property type="match status" value="1"/>
</dbReference>
<comment type="catalytic activity">
    <reaction evidence="1">
        <text>ATP + protein L-histidine = ADP + protein N-phospho-L-histidine.</text>
        <dbReference type="EC" id="2.7.13.3"/>
    </reaction>
</comment>
<keyword evidence="10" id="KW-0812">Transmembrane</keyword>
<keyword evidence="10" id="KW-1133">Transmembrane helix</keyword>
<feature type="domain" description="Histidine kinase" evidence="11">
    <location>
        <begin position="240"/>
        <end position="439"/>
    </location>
</feature>
<dbReference type="Pfam" id="PF02518">
    <property type="entry name" value="HATPase_c"/>
    <property type="match status" value="1"/>
</dbReference>
<evidence type="ECO:0000256" key="3">
    <source>
        <dbReference type="ARBA" id="ARBA00012438"/>
    </source>
</evidence>
<accession>A0ABU1W753</accession>
<dbReference type="InterPro" id="IPR036097">
    <property type="entry name" value="HisK_dim/P_sf"/>
</dbReference>
<keyword evidence="8" id="KW-0067">ATP-binding</keyword>
<evidence type="ECO:0000256" key="2">
    <source>
        <dbReference type="ARBA" id="ARBA00004370"/>
    </source>
</evidence>
<keyword evidence="6" id="KW-0547">Nucleotide-binding</keyword>
<dbReference type="InterPro" id="IPR003660">
    <property type="entry name" value="HAMP_dom"/>
</dbReference>
<protein>
    <recommendedName>
        <fullName evidence="3">histidine kinase</fullName>
        <ecNumber evidence="3">2.7.13.3</ecNumber>
    </recommendedName>
</protein>
<dbReference type="Proteomes" id="UP001251524">
    <property type="component" value="Unassembled WGS sequence"/>
</dbReference>
<keyword evidence="14" id="KW-1185">Reference proteome</keyword>
<evidence type="ECO:0000259" key="11">
    <source>
        <dbReference type="PROSITE" id="PS50109"/>
    </source>
</evidence>
<evidence type="ECO:0000256" key="6">
    <source>
        <dbReference type="ARBA" id="ARBA00022741"/>
    </source>
</evidence>
<dbReference type="PROSITE" id="PS50885">
    <property type="entry name" value="HAMP"/>
    <property type="match status" value="1"/>
</dbReference>
<dbReference type="EMBL" id="JAVDVY010000001">
    <property type="protein sequence ID" value="MDR7133399.1"/>
    <property type="molecule type" value="Genomic_DNA"/>
</dbReference>
<evidence type="ECO:0000256" key="7">
    <source>
        <dbReference type="ARBA" id="ARBA00022777"/>
    </source>
</evidence>
<gene>
    <name evidence="13" type="ORF">J2X06_000583</name>
</gene>
<evidence type="ECO:0000256" key="8">
    <source>
        <dbReference type="ARBA" id="ARBA00022840"/>
    </source>
</evidence>
<feature type="domain" description="HAMP" evidence="12">
    <location>
        <begin position="70"/>
        <end position="115"/>
    </location>
</feature>
<dbReference type="GO" id="GO:0016301">
    <property type="term" value="F:kinase activity"/>
    <property type="evidence" value="ECO:0007669"/>
    <property type="project" value="UniProtKB-KW"/>
</dbReference>
<dbReference type="Gene3D" id="3.30.565.10">
    <property type="entry name" value="Histidine kinase-like ATPase, C-terminal domain"/>
    <property type="match status" value="1"/>
</dbReference>
<evidence type="ECO:0000256" key="9">
    <source>
        <dbReference type="ARBA" id="ARBA00023012"/>
    </source>
</evidence>
<organism evidence="13 14">
    <name type="scientific">Lysobacter niastensis</name>
    <dbReference type="NCBI Taxonomy" id="380629"/>
    <lineage>
        <taxon>Bacteria</taxon>
        <taxon>Pseudomonadati</taxon>
        <taxon>Pseudomonadota</taxon>
        <taxon>Gammaproteobacteria</taxon>
        <taxon>Lysobacterales</taxon>
        <taxon>Lysobacteraceae</taxon>
        <taxon>Lysobacter</taxon>
    </lineage>
</organism>
<keyword evidence="10" id="KW-0472">Membrane</keyword>
<evidence type="ECO:0000313" key="14">
    <source>
        <dbReference type="Proteomes" id="UP001251524"/>
    </source>
</evidence>
<dbReference type="InterPro" id="IPR050351">
    <property type="entry name" value="BphY/WalK/GraS-like"/>
</dbReference>
<dbReference type="PANTHER" id="PTHR42878">
    <property type="entry name" value="TWO-COMPONENT HISTIDINE KINASE"/>
    <property type="match status" value="1"/>
</dbReference>